<feature type="signal peptide" evidence="11">
    <location>
        <begin position="1"/>
        <end position="26"/>
    </location>
</feature>
<keyword evidence="11" id="KW-0732">Signal</keyword>
<evidence type="ECO:0000256" key="5">
    <source>
        <dbReference type="ARBA" id="ARBA00022692"/>
    </source>
</evidence>
<dbReference type="Pfam" id="PF07787">
    <property type="entry name" value="TMEM43"/>
    <property type="match status" value="1"/>
</dbReference>
<dbReference type="GeneID" id="6493502"/>
<evidence type="ECO:0000256" key="4">
    <source>
        <dbReference type="ARBA" id="ARBA00006627"/>
    </source>
</evidence>
<comment type="similarity">
    <text evidence="4">Belongs to the TMEM43 family.</text>
</comment>
<dbReference type="EMBL" id="CH902618">
    <property type="protein sequence ID" value="EDV40685.2"/>
    <property type="molecule type" value="Genomic_DNA"/>
</dbReference>
<evidence type="ECO:0000256" key="1">
    <source>
        <dbReference type="ARBA" id="ARBA00004127"/>
    </source>
</evidence>
<comment type="subcellular location">
    <subcellularLocation>
        <location evidence="1">Endomembrane system</location>
        <topology evidence="1">Multi-pass membrane protein</topology>
    </subcellularLocation>
    <subcellularLocation>
        <location evidence="3">Endoplasmic reticulum membrane</location>
    </subcellularLocation>
    <subcellularLocation>
        <location evidence="2">Nucleus envelope</location>
    </subcellularLocation>
</comment>
<dbReference type="eggNOG" id="ENOG502QSR2">
    <property type="taxonomic scope" value="Eukaryota"/>
</dbReference>
<dbReference type="AlphaFoldDB" id="B3M5Q1"/>
<protein>
    <recommendedName>
        <fullName evidence="14">Transmembrane protein 43 homolog</fullName>
    </recommendedName>
</protein>
<evidence type="ECO:0000256" key="9">
    <source>
        <dbReference type="ARBA" id="ARBA00023242"/>
    </source>
</evidence>
<keyword evidence="7 10" id="KW-1133">Transmembrane helix</keyword>
<accession>B3M5Q1</accession>
<name>B3M5Q1_DROAN</name>
<evidence type="ECO:0000256" key="10">
    <source>
        <dbReference type="SAM" id="Phobius"/>
    </source>
</evidence>
<dbReference type="InterPro" id="IPR012430">
    <property type="entry name" value="TMEM43_fam"/>
</dbReference>
<evidence type="ECO:0000256" key="7">
    <source>
        <dbReference type="ARBA" id="ARBA00022989"/>
    </source>
</evidence>
<dbReference type="STRING" id="7217.B3M5Q1"/>
<dbReference type="CTD" id="79188"/>
<feature type="transmembrane region" description="Helical" evidence="10">
    <location>
        <begin position="391"/>
        <end position="411"/>
    </location>
</feature>
<dbReference type="KEGG" id="dan:6493502"/>
<evidence type="ECO:0000256" key="3">
    <source>
        <dbReference type="ARBA" id="ARBA00004586"/>
    </source>
</evidence>
<dbReference type="PANTHER" id="PTHR13416:SF2">
    <property type="entry name" value="TRANSMEMBRANE PROTEIN 43"/>
    <property type="match status" value="1"/>
</dbReference>
<keyword evidence="5 10" id="KW-0812">Transmembrane</keyword>
<evidence type="ECO:0000256" key="2">
    <source>
        <dbReference type="ARBA" id="ARBA00004259"/>
    </source>
</evidence>
<keyword evidence="9" id="KW-0539">Nucleus</keyword>
<sequence length="445" mass="50738">MCFSKTFTLFMFTFKVLLRLCYRLFGEVIAGFSGRHLVTLHHQLLKFESLRPKPKPHGCCFVHTPASKSMATLNETLRTHWLISLFGLILFVAGSTVLYWNEGRAVHNMMALDEAHNDIYSVRFTEEEQEVGLDGRIVHLSGPILVGEPLTEPDYNIQLLAVKLRRKVQMYQWVEETVEHNYGESVGSTQSDSRTYYYTREWRDKIVDSRSFSNPHGHKNPSHFPIESHVQVADAVYIGRYELGAEVKDKFGVYQELTSDIRPEDSSVKLHLGIYYHTNDVFNPEVGDLRLLFSFAGMEGETYSVVGKLVGNKIEPYVTSRGASVLLVYPGGLSVHEVFRLEARAQVLNTWWWRFIGWLLIFFGVTCNTKILRVLFLRVPLLIALAPDPQFPVTGNLLIAFSLALTLAAVAWILHRPVIGACLFLAGASPYVWFTRNLVDYQRLD</sequence>
<gene>
    <name evidence="12" type="primary">Dana\GF10634</name>
    <name evidence="12" type="synonym">dana_GLEANR_10588</name>
    <name evidence="12" type="ORF">GF10634</name>
</gene>
<keyword evidence="13" id="KW-1185">Reference proteome</keyword>
<reference evidence="12 13" key="1">
    <citation type="journal article" date="2007" name="Nature">
        <title>Evolution of genes and genomes on the Drosophila phylogeny.</title>
        <authorList>
            <consortium name="Drosophila 12 Genomes Consortium"/>
            <person name="Clark A.G."/>
            <person name="Eisen M.B."/>
            <person name="Smith D.R."/>
            <person name="Bergman C.M."/>
            <person name="Oliver B."/>
            <person name="Markow T.A."/>
            <person name="Kaufman T.C."/>
            <person name="Kellis M."/>
            <person name="Gelbart W."/>
            <person name="Iyer V.N."/>
            <person name="Pollard D.A."/>
            <person name="Sackton T.B."/>
            <person name="Larracuente A.M."/>
            <person name="Singh N.D."/>
            <person name="Abad J.P."/>
            <person name="Abt D.N."/>
            <person name="Adryan B."/>
            <person name="Aguade M."/>
            <person name="Akashi H."/>
            <person name="Anderson W.W."/>
            <person name="Aquadro C.F."/>
            <person name="Ardell D.H."/>
            <person name="Arguello R."/>
            <person name="Artieri C.G."/>
            <person name="Barbash D.A."/>
            <person name="Barker D."/>
            <person name="Barsanti P."/>
            <person name="Batterham P."/>
            <person name="Batzoglou S."/>
            <person name="Begun D."/>
            <person name="Bhutkar A."/>
            <person name="Blanco E."/>
            <person name="Bosak S.A."/>
            <person name="Bradley R.K."/>
            <person name="Brand A.D."/>
            <person name="Brent M.R."/>
            <person name="Brooks A.N."/>
            <person name="Brown R.H."/>
            <person name="Butlin R.K."/>
            <person name="Caggese C."/>
            <person name="Calvi B.R."/>
            <person name="Bernardo de Carvalho A."/>
            <person name="Caspi A."/>
            <person name="Castrezana S."/>
            <person name="Celniker S.E."/>
            <person name="Chang J.L."/>
            <person name="Chapple C."/>
            <person name="Chatterji S."/>
            <person name="Chinwalla A."/>
            <person name="Civetta A."/>
            <person name="Clifton S.W."/>
            <person name="Comeron J.M."/>
            <person name="Costello J.C."/>
            <person name="Coyne J.A."/>
            <person name="Daub J."/>
            <person name="David R.G."/>
            <person name="Delcher A.L."/>
            <person name="Delehaunty K."/>
            <person name="Do C.B."/>
            <person name="Ebling H."/>
            <person name="Edwards K."/>
            <person name="Eickbush T."/>
            <person name="Evans J.D."/>
            <person name="Filipski A."/>
            <person name="Findeiss S."/>
            <person name="Freyhult E."/>
            <person name="Fulton L."/>
            <person name="Fulton R."/>
            <person name="Garcia A.C."/>
            <person name="Gardiner A."/>
            <person name="Garfield D.A."/>
            <person name="Garvin B.E."/>
            <person name="Gibson G."/>
            <person name="Gilbert D."/>
            <person name="Gnerre S."/>
            <person name="Godfrey J."/>
            <person name="Good R."/>
            <person name="Gotea V."/>
            <person name="Gravely B."/>
            <person name="Greenberg A.J."/>
            <person name="Griffiths-Jones S."/>
            <person name="Gross S."/>
            <person name="Guigo R."/>
            <person name="Gustafson E.A."/>
            <person name="Haerty W."/>
            <person name="Hahn M.W."/>
            <person name="Halligan D.L."/>
            <person name="Halpern A.L."/>
            <person name="Halter G.M."/>
            <person name="Han M.V."/>
            <person name="Heger A."/>
            <person name="Hillier L."/>
            <person name="Hinrichs A.S."/>
            <person name="Holmes I."/>
            <person name="Hoskins R.A."/>
            <person name="Hubisz M.J."/>
            <person name="Hultmark D."/>
            <person name="Huntley M.A."/>
            <person name="Jaffe D.B."/>
            <person name="Jagadeeshan S."/>
            <person name="Jeck W.R."/>
            <person name="Johnson J."/>
            <person name="Jones C.D."/>
            <person name="Jordan W.C."/>
            <person name="Karpen G.H."/>
            <person name="Kataoka E."/>
            <person name="Keightley P.D."/>
            <person name="Kheradpour P."/>
            <person name="Kirkness E.F."/>
            <person name="Koerich L.B."/>
            <person name="Kristiansen K."/>
            <person name="Kudrna D."/>
            <person name="Kulathinal R.J."/>
            <person name="Kumar S."/>
            <person name="Kwok R."/>
            <person name="Lander E."/>
            <person name="Langley C.H."/>
            <person name="Lapoint R."/>
            <person name="Lazzaro B.P."/>
            <person name="Lee S.J."/>
            <person name="Levesque L."/>
            <person name="Li R."/>
            <person name="Lin C.F."/>
            <person name="Lin M.F."/>
            <person name="Lindblad-Toh K."/>
            <person name="Llopart A."/>
            <person name="Long M."/>
            <person name="Low L."/>
            <person name="Lozovsky E."/>
            <person name="Lu J."/>
            <person name="Luo M."/>
            <person name="Machado C.A."/>
            <person name="Makalowski W."/>
            <person name="Marzo M."/>
            <person name="Matsuda M."/>
            <person name="Matzkin L."/>
            <person name="McAllister B."/>
            <person name="McBride C.S."/>
            <person name="McKernan B."/>
            <person name="McKernan K."/>
            <person name="Mendez-Lago M."/>
            <person name="Minx P."/>
            <person name="Mollenhauer M.U."/>
            <person name="Montooth K."/>
            <person name="Mount S.M."/>
            <person name="Mu X."/>
            <person name="Myers E."/>
            <person name="Negre B."/>
            <person name="Newfeld S."/>
            <person name="Nielsen R."/>
            <person name="Noor M.A."/>
            <person name="O'Grady P."/>
            <person name="Pachter L."/>
            <person name="Papaceit M."/>
            <person name="Parisi M.J."/>
            <person name="Parisi M."/>
            <person name="Parts L."/>
            <person name="Pedersen J.S."/>
            <person name="Pesole G."/>
            <person name="Phillippy A.M."/>
            <person name="Ponting C.P."/>
            <person name="Pop M."/>
            <person name="Porcelli D."/>
            <person name="Powell J.R."/>
            <person name="Prohaska S."/>
            <person name="Pruitt K."/>
            <person name="Puig M."/>
            <person name="Quesneville H."/>
            <person name="Ram K.R."/>
            <person name="Rand D."/>
            <person name="Rasmussen M.D."/>
            <person name="Reed L.K."/>
            <person name="Reenan R."/>
            <person name="Reily A."/>
            <person name="Remington K.A."/>
            <person name="Rieger T.T."/>
            <person name="Ritchie M.G."/>
            <person name="Robin C."/>
            <person name="Rogers Y.H."/>
            <person name="Rohde C."/>
            <person name="Rozas J."/>
            <person name="Rubenfield M.J."/>
            <person name="Ruiz A."/>
            <person name="Russo S."/>
            <person name="Salzberg S.L."/>
            <person name="Sanchez-Gracia A."/>
            <person name="Saranga D.J."/>
            <person name="Sato H."/>
            <person name="Schaeffer S.W."/>
            <person name="Schatz M.C."/>
            <person name="Schlenke T."/>
            <person name="Schwartz R."/>
            <person name="Segarra C."/>
            <person name="Singh R.S."/>
            <person name="Sirot L."/>
            <person name="Sirota M."/>
            <person name="Sisneros N.B."/>
            <person name="Smith C.D."/>
            <person name="Smith T.F."/>
            <person name="Spieth J."/>
            <person name="Stage D.E."/>
            <person name="Stark A."/>
            <person name="Stephan W."/>
            <person name="Strausberg R.L."/>
            <person name="Strempel S."/>
            <person name="Sturgill D."/>
            <person name="Sutton G."/>
            <person name="Sutton G.G."/>
            <person name="Tao W."/>
            <person name="Teichmann S."/>
            <person name="Tobari Y.N."/>
            <person name="Tomimura Y."/>
            <person name="Tsolas J.M."/>
            <person name="Valente V.L."/>
            <person name="Venter E."/>
            <person name="Venter J.C."/>
            <person name="Vicario S."/>
            <person name="Vieira F.G."/>
            <person name="Vilella A.J."/>
            <person name="Villasante A."/>
            <person name="Walenz B."/>
            <person name="Wang J."/>
            <person name="Wasserman M."/>
            <person name="Watts T."/>
            <person name="Wilson D."/>
            <person name="Wilson R.K."/>
            <person name="Wing R.A."/>
            <person name="Wolfner M.F."/>
            <person name="Wong A."/>
            <person name="Wong G.K."/>
            <person name="Wu C.I."/>
            <person name="Wu G."/>
            <person name="Yamamoto D."/>
            <person name="Yang H.P."/>
            <person name="Yang S.P."/>
            <person name="Yorke J.A."/>
            <person name="Yoshida K."/>
            <person name="Zdobnov E."/>
            <person name="Zhang P."/>
            <person name="Zhang Y."/>
            <person name="Zimin A.V."/>
            <person name="Baldwin J."/>
            <person name="Abdouelleil A."/>
            <person name="Abdulkadir J."/>
            <person name="Abebe A."/>
            <person name="Abera B."/>
            <person name="Abreu J."/>
            <person name="Acer S.C."/>
            <person name="Aftuck L."/>
            <person name="Alexander A."/>
            <person name="An P."/>
            <person name="Anderson E."/>
            <person name="Anderson S."/>
            <person name="Arachi H."/>
            <person name="Azer M."/>
            <person name="Bachantsang P."/>
            <person name="Barry A."/>
            <person name="Bayul T."/>
            <person name="Berlin A."/>
            <person name="Bessette D."/>
            <person name="Bloom T."/>
            <person name="Blye J."/>
            <person name="Boguslavskiy L."/>
            <person name="Bonnet C."/>
            <person name="Boukhgalter B."/>
            <person name="Bourzgui I."/>
            <person name="Brown A."/>
            <person name="Cahill P."/>
            <person name="Channer S."/>
            <person name="Cheshatsang Y."/>
            <person name="Chuda L."/>
            <person name="Citroen M."/>
            <person name="Collymore A."/>
            <person name="Cooke P."/>
            <person name="Costello M."/>
            <person name="D'Aco K."/>
            <person name="Daza R."/>
            <person name="De Haan G."/>
            <person name="DeGray S."/>
            <person name="DeMaso C."/>
            <person name="Dhargay N."/>
            <person name="Dooley K."/>
            <person name="Dooley E."/>
            <person name="Doricent M."/>
            <person name="Dorje P."/>
            <person name="Dorjee K."/>
            <person name="Dupes A."/>
            <person name="Elong R."/>
            <person name="Falk J."/>
            <person name="Farina A."/>
            <person name="Faro S."/>
            <person name="Ferguson D."/>
            <person name="Fisher S."/>
            <person name="Foley C.D."/>
            <person name="Franke A."/>
            <person name="Friedrich D."/>
            <person name="Gadbois L."/>
            <person name="Gearin G."/>
            <person name="Gearin C.R."/>
            <person name="Giannoukos G."/>
            <person name="Goode T."/>
            <person name="Graham J."/>
            <person name="Grandbois E."/>
            <person name="Grewal S."/>
            <person name="Gyaltsen K."/>
            <person name="Hafez N."/>
            <person name="Hagos B."/>
            <person name="Hall J."/>
            <person name="Henson C."/>
            <person name="Hollinger A."/>
            <person name="Honan T."/>
            <person name="Huard M.D."/>
            <person name="Hughes L."/>
            <person name="Hurhula B."/>
            <person name="Husby M.E."/>
            <person name="Kamat A."/>
            <person name="Kanga B."/>
            <person name="Kashin S."/>
            <person name="Khazanovich D."/>
            <person name="Kisner P."/>
            <person name="Lance K."/>
            <person name="Lara M."/>
            <person name="Lee W."/>
            <person name="Lennon N."/>
            <person name="Letendre F."/>
            <person name="LeVine R."/>
            <person name="Lipovsky A."/>
            <person name="Liu X."/>
            <person name="Liu J."/>
            <person name="Liu S."/>
            <person name="Lokyitsang T."/>
            <person name="Lokyitsang Y."/>
            <person name="Lubonja R."/>
            <person name="Lui A."/>
            <person name="MacDonald P."/>
            <person name="Magnisalis V."/>
            <person name="Maru K."/>
            <person name="Matthews C."/>
            <person name="McCusker W."/>
            <person name="McDonough S."/>
            <person name="Mehta T."/>
            <person name="Meldrim J."/>
            <person name="Meneus L."/>
            <person name="Mihai O."/>
            <person name="Mihalev A."/>
            <person name="Mihova T."/>
            <person name="Mittelman R."/>
            <person name="Mlenga V."/>
            <person name="Montmayeur A."/>
            <person name="Mulrain L."/>
            <person name="Navidi A."/>
            <person name="Naylor J."/>
            <person name="Negash T."/>
            <person name="Nguyen T."/>
            <person name="Nguyen N."/>
            <person name="Nicol R."/>
            <person name="Norbu C."/>
            <person name="Norbu N."/>
            <person name="Novod N."/>
            <person name="O'Neill B."/>
            <person name="Osman S."/>
            <person name="Markiewicz E."/>
            <person name="Oyono O.L."/>
            <person name="Patti C."/>
            <person name="Phunkhang P."/>
            <person name="Pierre F."/>
            <person name="Priest M."/>
            <person name="Raghuraman S."/>
            <person name="Rege F."/>
            <person name="Reyes R."/>
            <person name="Rise C."/>
            <person name="Rogov P."/>
            <person name="Ross K."/>
            <person name="Ryan E."/>
            <person name="Settipalli S."/>
            <person name="Shea T."/>
            <person name="Sherpa N."/>
            <person name="Shi L."/>
            <person name="Shih D."/>
            <person name="Sparrow T."/>
            <person name="Spaulding J."/>
            <person name="Stalker J."/>
            <person name="Stange-Thomann N."/>
            <person name="Stavropoulos S."/>
            <person name="Stone C."/>
            <person name="Strader C."/>
            <person name="Tesfaye S."/>
            <person name="Thomson T."/>
            <person name="Thoulutsang Y."/>
            <person name="Thoulutsang D."/>
            <person name="Topham K."/>
            <person name="Topping I."/>
            <person name="Tsamla T."/>
            <person name="Vassiliev H."/>
            <person name="Vo A."/>
            <person name="Wangchuk T."/>
            <person name="Wangdi T."/>
            <person name="Weiand M."/>
            <person name="Wilkinson J."/>
            <person name="Wilson A."/>
            <person name="Yadav S."/>
            <person name="Young G."/>
            <person name="Yu Q."/>
            <person name="Zembek L."/>
            <person name="Zhong D."/>
            <person name="Zimmer A."/>
            <person name="Zwirko Z."/>
            <person name="Jaffe D.B."/>
            <person name="Alvarez P."/>
            <person name="Brockman W."/>
            <person name="Butler J."/>
            <person name="Chin C."/>
            <person name="Gnerre S."/>
            <person name="Grabherr M."/>
            <person name="Kleber M."/>
            <person name="Mauceli E."/>
            <person name="MacCallum I."/>
        </authorList>
    </citation>
    <scope>NUCLEOTIDE SEQUENCE [LARGE SCALE GENOMIC DNA]</scope>
    <source>
        <strain evidence="13">Tucson 14024-0371.13</strain>
    </source>
</reference>
<organism evidence="12 13">
    <name type="scientific">Drosophila ananassae</name>
    <name type="common">Fruit fly</name>
    <dbReference type="NCBI Taxonomy" id="7217"/>
    <lineage>
        <taxon>Eukaryota</taxon>
        <taxon>Metazoa</taxon>
        <taxon>Ecdysozoa</taxon>
        <taxon>Arthropoda</taxon>
        <taxon>Hexapoda</taxon>
        <taxon>Insecta</taxon>
        <taxon>Pterygota</taxon>
        <taxon>Neoptera</taxon>
        <taxon>Endopterygota</taxon>
        <taxon>Diptera</taxon>
        <taxon>Brachycera</taxon>
        <taxon>Muscomorpha</taxon>
        <taxon>Ephydroidea</taxon>
        <taxon>Drosophilidae</taxon>
        <taxon>Drosophila</taxon>
        <taxon>Sophophora</taxon>
    </lineage>
</organism>
<evidence type="ECO:0000313" key="13">
    <source>
        <dbReference type="Proteomes" id="UP000007801"/>
    </source>
</evidence>
<evidence type="ECO:0000256" key="6">
    <source>
        <dbReference type="ARBA" id="ARBA00022824"/>
    </source>
</evidence>
<dbReference type="InParanoid" id="B3M5Q1"/>
<dbReference type="HOGENOM" id="CLU_042602_1_0_1"/>
<feature type="chain" id="PRO_5006454536" description="Transmembrane protein 43 homolog" evidence="11">
    <location>
        <begin position="27"/>
        <end position="445"/>
    </location>
</feature>
<evidence type="ECO:0008006" key="14">
    <source>
        <dbReference type="Google" id="ProtNLM"/>
    </source>
</evidence>
<dbReference type="GO" id="GO:0006629">
    <property type="term" value="P:lipid metabolic process"/>
    <property type="evidence" value="ECO:0007669"/>
    <property type="project" value="EnsemblMetazoa"/>
</dbReference>
<dbReference type="OrthoDB" id="410725at2759"/>
<dbReference type="GO" id="GO:0071763">
    <property type="term" value="P:nuclear membrane organization"/>
    <property type="evidence" value="ECO:0007669"/>
    <property type="project" value="TreeGrafter"/>
</dbReference>
<feature type="transmembrane region" description="Helical" evidence="10">
    <location>
        <begin position="80"/>
        <end position="100"/>
    </location>
</feature>
<keyword evidence="8 10" id="KW-0472">Membrane</keyword>
<dbReference type="FunCoup" id="B3M5Q1">
    <property type="interactions" value="1040"/>
</dbReference>
<evidence type="ECO:0000256" key="8">
    <source>
        <dbReference type="ARBA" id="ARBA00023136"/>
    </source>
</evidence>
<feature type="transmembrane region" description="Helical" evidence="10">
    <location>
        <begin position="351"/>
        <end position="371"/>
    </location>
</feature>
<dbReference type="GO" id="GO:0005789">
    <property type="term" value="C:endoplasmic reticulum membrane"/>
    <property type="evidence" value="ECO:0007669"/>
    <property type="project" value="UniProtKB-SubCell"/>
</dbReference>
<evidence type="ECO:0000313" key="12">
    <source>
        <dbReference type="EMBL" id="EDV40685.2"/>
    </source>
</evidence>
<dbReference type="GO" id="GO:0005637">
    <property type="term" value="C:nuclear inner membrane"/>
    <property type="evidence" value="ECO:0007669"/>
    <property type="project" value="TreeGrafter"/>
</dbReference>
<dbReference type="PANTHER" id="PTHR13416">
    <property type="match status" value="1"/>
</dbReference>
<dbReference type="Proteomes" id="UP000007801">
    <property type="component" value="Unassembled WGS sequence"/>
</dbReference>
<proteinExistence type="inferred from homology"/>
<keyword evidence="6" id="KW-0256">Endoplasmic reticulum</keyword>
<evidence type="ECO:0000256" key="11">
    <source>
        <dbReference type="SAM" id="SignalP"/>
    </source>
</evidence>